<reference evidence="1" key="1">
    <citation type="submission" date="2021-05" db="EMBL/GenBank/DDBJ databases">
        <authorList>
            <person name="Pan Q."/>
            <person name="Jouanno E."/>
            <person name="Zahm M."/>
            <person name="Klopp C."/>
            <person name="Cabau C."/>
            <person name="Louis A."/>
            <person name="Berthelot C."/>
            <person name="Parey E."/>
            <person name="Roest Crollius H."/>
            <person name="Montfort J."/>
            <person name="Robinson-Rechavi M."/>
            <person name="Bouchez O."/>
            <person name="Lampietro C."/>
            <person name="Lopez Roques C."/>
            <person name="Donnadieu C."/>
            <person name="Postlethwait J."/>
            <person name="Bobe J."/>
            <person name="Dillon D."/>
            <person name="Chandos A."/>
            <person name="von Hippel F."/>
            <person name="Guiguen Y."/>
        </authorList>
    </citation>
    <scope>NUCLEOTIDE SEQUENCE</scope>
    <source>
        <strain evidence="1">YG-Jan2019</strain>
    </source>
</reference>
<comment type="caution">
    <text evidence="1">The sequence shown here is derived from an EMBL/GenBank/DDBJ whole genome shotgun (WGS) entry which is preliminary data.</text>
</comment>
<dbReference type="Proteomes" id="UP001157502">
    <property type="component" value="Chromosome 8"/>
</dbReference>
<evidence type="ECO:0000313" key="1">
    <source>
        <dbReference type="EMBL" id="KAJ8008007.1"/>
    </source>
</evidence>
<keyword evidence="2" id="KW-1185">Reference proteome</keyword>
<sequence length="332" mass="38506">METLNEMRSLRSSGFGKPRPRHGLHLLYWFADEYVKIDDDGDLRIERNLRKKAFGFKPFHDQGELLPDQGLPFFEVGNLDAPKADELPDYVRNNYTGQNDKSNIDRIIISPDEDKVLDRIYVTQHDHHRNAFDPQRTFRISKGLIKLICKLELAEFLEEAGYRLPCGSARVTLNEMDHLRSSGFGKPRPCHGLHLLHWFANEYVKIDDDGDMMIVRNLSKKAFGFKPFNDQSELLPDQGLPFFEVGNLGAPKAEELPYYVRNNYTGQNDDSNIDRIIISPDEDKVLDRIYVTQHDHHSNTFDPQHTFRISKGLIKLIRTLDLDEFLEEAEYS</sequence>
<organism evidence="1 2">
    <name type="scientific">Dallia pectoralis</name>
    <name type="common">Alaska blackfish</name>
    <dbReference type="NCBI Taxonomy" id="75939"/>
    <lineage>
        <taxon>Eukaryota</taxon>
        <taxon>Metazoa</taxon>
        <taxon>Chordata</taxon>
        <taxon>Craniata</taxon>
        <taxon>Vertebrata</taxon>
        <taxon>Euteleostomi</taxon>
        <taxon>Actinopterygii</taxon>
        <taxon>Neopterygii</taxon>
        <taxon>Teleostei</taxon>
        <taxon>Protacanthopterygii</taxon>
        <taxon>Esociformes</taxon>
        <taxon>Umbridae</taxon>
        <taxon>Dallia</taxon>
    </lineage>
</organism>
<name>A0ACC2GWW8_DALPE</name>
<protein>
    <submittedName>
        <fullName evidence="1">Uncharacterized protein</fullName>
    </submittedName>
</protein>
<proteinExistence type="predicted"/>
<gene>
    <name evidence="1" type="ORF">DPEC_G00100260</name>
</gene>
<accession>A0ACC2GWW8</accession>
<evidence type="ECO:0000313" key="2">
    <source>
        <dbReference type="Proteomes" id="UP001157502"/>
    </source>
</evidence>
<dbReference type="EMBL" id="CM055735">
    <property type="protein sequence ID" value="KAJ8008007.1"/>
    <property type="molecule type" value="Genomic_DNA"/>
</dbReference>